<protein>
    <recommendedName>
        <fullName evidence="1">Glycosyltransferase 2-like domain-containing protein</fullName>
    </recommendedName>
</protein>
<dbReference type="CDD" id="cd00761">
    <property type="entry name" value="Glyco_tranf_GTA_type"/>
    <property type="match status" value="1"/>
</dbReference>
<dbReference type="Gene3D" id="3.90.550.10">
    <property type="entry name" value="Spore Coat Polysaccharide Biosynthesis Protein SpsA, Chain A"/>
    <property type="match status" value="1"/>
</dbReference>
<proteinExistence type="predicted"/>
<dbReference type="InterPro" id="IPR001173">
    <property type="entry name" value="Glyco_trans_2-like"/>
</dbReference>
<dbReference type="InterPro" id="IPR029063">
    <property type="entry name" value="SAM-dependent_MTases_sf"/>
</dbReference>
<dbReference type="PANTHER" id="PTHR22916:SF3">
    <property type="entry name" value="UDP-GLCNAC:BETAGAL BETA-1,3-N-ACETYLGLUCOSAMINYLTRANSFERASE-LIKE PROTEIN 1"/>
    <property type="match status" value="1"/>
</dbReference>
<evidence type="ECO:0000313" key="2">
    <source>
        <dbReference type="EMBL" id="GGX30365.1"/>
    </source>
</evidence>
<reference evidence="2 3" key="1">
    <citation type="journal article" date="2014" name="Int. J. Syst. Evol. Microbiol.">
        <title>Complete genome sequence of Corynebacterium casei LMG S-19264T (=DSM 44701T), isolated from a smear-ripened cheese.</title>
        <authorList>
            <consortium name="US DOE Joint Genome Institute (JGI-PGF)"/>
            <person name="Walter F."/>
            <person name="Albersmeier A."/>
            <person name="Kalinowski J."/>
            <person name="Ruckert C."/>
        </authorList>
    </citation>
    <scope>NUCLEOTIDE SEQUENCE [LARGE SCALE GENOMIC DNA]</scope>
    <source>
        <strain evidence="2 3">KCTC 12285</strain>
    </source>
</reference>
<dbReference type="PANTHER" id="PTHR22916">
    <property type="entry name" value="GLYCOSYLTRANSFERASE"/>
    <property type="match status" value="1"/>
</dbReference>
<organism evidence="2 3">
    <name type="scientific">Aquimarina muelleri</name>
    <dbReference type="NCBI Taxonomy" id="279356"/>
    <lineage>
        <taxon>Bacteria</taxon>
        <taxon>Pseudomonadati</taxon>
        <taxon>Bacteroidota</taxon>
        <taxon>Flavobacteriia</taxon>
        <taxon>Flavobacteriales</taxon>
        <taxon>Flavobacteriaceae</taxon>
        <taxon>Aquimarina</taxon>
    </lineage>
</organism>
<dbReference type="EMBL" id="BMWS01000029">
    <property type="protein sequence ID" value="GGX30365.1"/>
    <property type="molecule type" value="Genomic_DNA"/>
</dbReference>
<dbReference type="Proteomes" id="UP000601108">
    <property type="component" value="Unassembled WGS sequence"/>
</dbReference>
<comment type="caution">
    <text evidence="2">The sequence shown here is derived from an EMBL/GenBank/DDBJ whole genome shotgun (WGS) entry which is preliminary data.</text>
</comment>
<dbReference type="AlphaFoldDB" id="A0A918N4P0"/>
<dbReference type="GO" id="GO:0016758">
    <property type="term" value="F:hexosyltransferase activity"/>
    <property type="evidence" value="ECO:0007669"/>
    <property type="project" value="UniProtKB-ARBA"/>
</dbReference>
<dbReference type="SUPFAM" id="SSF53335">
    <property type="entry name" value="S-adenosyl-L-methionine-dependent methyltransferases"/>
    <property type="match status" value="1"/>
</dbReference>
<dbReference type="Pfam" id="PF13578">
    <property type="entry name" value="Methyltransf_24"/>
    <property type="match status" value="1"/>
</dbReference>
<keyword evidence="3" id="KW-1185">Reference proteome</keyword>
<feature type="domain" description="Glycosyltransferase 2-like" evidence="1">
    <location>
        <begin position="503"/>
        <end position="648"/>
    </location>
</feature>
<sequence length="733" mass="85382">MCLVHENQDCIVDLVRNLKYLDSTSIILLYNGGTNKDLFKHFPFEKYGVIIHPNPKPLQWGWLHDFAIDCMEYAINNLEFDTITVVDSDQLACGRNYTAFITETFRRNSNLGMLGLVPSRILSDTKIDPAITAYQEKELWQPFLDQLPNGKEAFLHWTFWPSTVFTYKAAVGLVDLFRTNVQLQKILTKTKIWASEEIILPTLTIALGFSIIKNPCTYDLVKYKEVYTKESIQKAIDDKKSFWIHPVLRNIKDRNRAYIRTYYKNYVFSHPKEFSEEIFQLMKNIYPKINHIEGWLDNDEFELLVELTFQKATNKKNAVFVEIGSYCGKATSVIALVTKHVNNQSKIIAIDDFTGRLGAEDTTIDKYPPSYDKMKFTLNNLQLLEEVNMIKQTPFLVCLEEKIDFILLDGLHDYTNVARDFYHFEKNFKEDTLILFHDYCLDFPGVISFVKELINDNAYQIVKYSSSLIALQKRTATVCDDNQTNVKNHINLKTIKEEFPLVSCIMPTYNRSEFIKYAIHQFLEQNYPNKELIILDDSEKTIASLIPDNFQIKYVYLQEKLDIGSKRNKACEMSKGEFIIHLDDDDFYASDWIEKQLSFLINNELEITGLSTPLFYDKSTSTCWQYNYPASNKPWVYGATLCYTKKIWESNPFPVMNCGEDNAFVWAKCVKKILPNNTVKAYIGQIHRKNTSPKQINNDRWSKLEKEDISRILTNHSIKSIPIFSNFENKNKD</sequence>
<gene>
    <name evidence="2" type="ORF">GCM10007384_34360</name>
</gene>
<evidence type="ECO:0000259" key="1">
    <source>
        <dbReference type="Pfam" id="PF00535"/>
    </source>
</evidence>
<name>A0A918N4P0_9FLAO</name>
<accession>A0A918N4P0</accession>
<dbReference type="Gene3D" id="3.40.50.150">
    <property type="entry name" value="Vaccinia Virus protein VP39"/>
    <property type="match status" value="1"/>
</dbReference>
<evidence type="ECO:0000313" key="3">
    <source>
        <dbReference type="Proteomes" id="UP000601108"/>
    </source>
</evidence>
<dbReference type="SUPFAM" id="SSF53448">
    <property type="entry name" value="Nucleotide-diphospho-sugar transferases"/>
    <property type="match status" value="1"/>
</dbReference>
<dbReference type="Pfam" id="PF00535">
    <property type="entry name" value="Glycos_transf_2"/>
    <property type="match status" value="1"/>
</dbReference>
<dbReference type="InterPro" id="IPR029044">
    <property type="entry name" value="Nucleotide-diphossugar_trans"/>
</dbReference>